<evidence type="ECO:0000256" key="1">
    <source>
        <dbReference type="SAM" id="MobiDB-lite"/>
    </source>
</evidence>
<name>A0A023B7E4_GRENI</name>
<dbReference type="AlphaFoldDB" id="A0A023B7E4"/>
<organism evidence="2 3">
    <name type="scientific">Gregarina niphandrodes</name>
    <name type="common">Septate eugregarine</name>
    <dbReference type="NCBI Taxonomy" id="110365"/>
    <lineage>
        <taxon>Eukaryota</taxon>
        <taxon>Sar</taxon>
        <taxon>Alveolata</taxon>
        <taxon>Apicomplexa</taxon>
        <taxon>Conoidasida</taxon>
        <taxon>Gregarinasina</taxon>
        <taxon>Eugregarinorida</taxon>
        <taxon>Gregarinidae</taxon>
        <taxon>Gregarina</taxon>
    </lineage>
</organism>
<feature type="compositionally biased region" description="Polar residues" evidence="1">
    <location>
        <begin position="185"/>
        <end position="194"/>
    </location>
</feature>
<reference evidence="2" key="1">
    <citation type="submission" date="2013-12" db="EMBL/GenBank/DDBJ databases">
        <authorList>
            <person name="Omoto C.K."/>
            <person name="Sibley D."/>
            <person name="Venepally P."/>
            <person name="Hadjithomas M."/>
            <person name="Karamycheva S."/>
            <person name="Brunk B."/>
            <person name="Roos D."/>
            <person name="Caler E."/>
            <person name="Lorenzi H."/>
        </authorList>
    </citation>
    <scope>NUCLEOTIDE SEQUENCE</scope>
</reference>
<evidence type="ECO:0000313" key="3">
    <source>
        <dbReference type="Proteomes" id="UP000019763"/>
    </source>
</evidence>
<comment type="caution">
    <text evidence="2">The sequence shown here is derived from an EMBL/GenBank/DDBJ whole genome shotgun (WGS) entry which is preliminary data.</text>
</comment>
<dbReference type="Proteomes" id="UP000019763">
    <property type="component" value="Unassembled WGS sequence"/>
</dbReference>
<dbReference type="GeneID" id="22912612"/>
<feature type="region of interest" description="Disordered" evidence="1">
    <location>
        <begin position="93"/>
        <end position="123"/>
    </location>
</feature>
<dbReference type="VEuPathDB" id="CryptoDB:GNI_071400"/>
<feature type="compositionally biased region" description="Polar residues" evidence="1">
    <location>
        <begin position="227"/>
        <end position="240"/>
    </location>
</feature>
<gene>
    <name evidence="2" type="ORF">GNI_071400</name>
</gene>
<dbReference type="EMBL" id="AFNH02000536">
    <property type="protein sequence ID" value="EZG67125.1"/>
    <property type="molecule type" value="Genomic_DNA"/>
</dbReference>
<evidence type="ECO:0000313" key="2">
    <source>
        <dbReference type="EMBL" id="EZG67125.1"/>
    </source>
</evidence>
<feature type="region of interest" description="Disordered" evidence="1">
    <location>
        <begin position="181"/>
        <end position="240"/>
    </location>
</feature>
<dbReference type="RefSeq" id="XP_011130327.1">
    <property type="nucleotide sequence ID" value="XM_011132025.1"/>
</dbReference>
<sequence length="240" mass="26427">MITTSVAILTLIRTLLPPGSLGRGLAGRLLACDRGDPVTALTTATITLILTVALTSTYAAWLVSQVVNRGDTDFEDSFLQFNDEAPIRLHQMVEAEEPSSSSESEEEVTDPGERSRKRRAPLALPVAKRPNLTSIREFFSTLSKRRDRYTLYTREAGFRAVLTALSTFRFISALVITLSEDESSESATAGTPTNELPMRRELPPRPPPPKHLLCTRLLSGSPLKPLVTSTIRRSNQPQPQ</sequence>
<proteinExistence type="predicted"/>
<protein>
    <submittedName>
        <fullName evidence="2">Uncharacterized protein</fullName>
    </submittedName>
</protein>
<keyword evidence="3" id="KW-1185">Reference proteome</keyword>
<accession>A0A023B7E4</accession>